<evidence type="ECO:0000313" key="2">
    <source>
        <dbReference type="EMBL" id="GAE24691.1"/>
    </source>
</evidence>
<reference evidence="2" key="1">
    <citation type="journal article" date="2014" name="Genome Announc.">
        <title>Draft Genome Sequences of Three Alkaliphilic Bacillus Strains, Bacillus wakoensis JCM 9140T, Bacillus akibai JCM 9157T, and Bacillus hemicellulosilyticus JCM 9152T.</title>
        <authorList>
            <person name="Yuki M."/>
            <person name="Oshima K."/>
            <person name="Suda W."/>
            <person name="Oshida Y."/>
            <person name="Kitamura K."/>
            <person name="Iida T."/>
            <person name="Hattori M."/>
            <person name="Ohkuma M."/>
        </authorList>
    </citation>
    <scope>NUCLEOTIDE SEQUENCE [LARGE SCALE GENOMIC DNA]</scope>
    <source>
        <strain evidence="2">JCM 9140</strain>
    </source>
</reference>
<accession>W4PXV9</accession>
<proteinExistence type="predicted"/>
<dbReference type="EMBL" id="BAUT01000003">
    <property type="protein sequence ID" value="GAE24691.1"/>
    <property type="molecule type" value="Genomic_DNA"/>
</dbReference>
<dbReference type="Proteomes" id="UP000018890">
    <property type="component" value="Unassembled WGS sequence"/>
</dbReference>
<sequence>MFKKKQNRSKSQLMVSSMIGGALGAAGVLYMNSERGKELKQNLEKTLHGSEGAISDSLLELAKEWANFGDVVNTTSQTQKD</sequence>
<keyword evidence="1" id="KW-1133">Transmembrane helix</keyword>
<dbReference type="AlphaFoldDB" id="W4PXV9"/>
<gene>
    <name evidence="2" type="ORF">JCM9140_639</name>
</gene>
<keyword evidence="1" id="KW-0472">Membrane</keyword>
<keyword evidence="1" id="KW-0812">Transmembrane</keyword>
<dbReference type="RefSeq" id="WP_034742033.1">
    <property type="nucleotide sequence ID" value="NZ_BAUT01000003.1"/>
</dbReference>
<evidence type="ECO:0000256" key="1">
    <source>
        <dbReference type="SAM" id="Phobius"/>
    </source>
</evidence>
<keyword evidence="3" id="KW-1185">Reference proteome</keyword>
<comment type="caution">
    <text evidence="2">The sequence shown here is derived from an EMBL/GenBank/DDBJ whole genome shotgun (WGS) entry which is preliminary data.</text>
</comment>
<name>W4PXV9_9BACI</name>
<organism evidence="2 3">
    <name type="scientific">Halalkalibacter wakoensis JCM 9140</name>
    <dbReference type="NCBI Taxonomy" id="1236970"/>
    <lineage>
        <taxon>Bacteria</taxon>
        <taxon>Bacillati</taxon>
        <taxon>Bacillota</taxon>
        <taxon>Bacilli</taxon>
        <taxon>Bacillales</taxon>
        <taxon>Bacillaceae</taxon>
        <taxon>Halalkalibacter</taxon>
    </lineage>
</organism>
<evidence type="ECO:0000313" key="3">
    <source>
        <dbReference type="Proteomes" id="UP000018890"/>
    </source>
</evidence>
<feature type="transmembrane region" description="Helical" evidence="1">
    <location>
        <begin position="12"/>
        <end position="31"/>
    </location>
</feature>
<protein>
    <submittedName>
        <fullName evidence="2">Uncharacterized protein</fullName>
    </submittedName>
</protein>